<sequence length="97" mass="10802">MDYLQQLGLVKYRLKSPHDDPSLLGVSFSLTDESRRFCQAVADALGLNLVEGAAMLHWAPDGDITLDPQLCLASADAKRQLWQQLYSLYDVQHSKPG</sequence>
<reference evidence="1 2" key="1">
    <citation type="submission" date="2018-11" db="EMBL/GenBank/DDBJ databases">
        <title>Genomic Encyclopedia of Type Strains, Phase IV (KMG-IV): sequencing the most valuable type-strain genomes for metagenomic binning, comparative biology and taxonomic classification.</title>
        <authorList>
            <person name="Goeker M."/>
        </authorList>
    </citation>
    <scope>NUCLEOTIDE SEQUENCE [LARGE SCALE GENOMIC DNA]</scope>
    <source>
        <strain evidence="1 2">DSM 21945</strain>
    </source>
</reference>
<gene>
    <name evidence="1" type="ORF">EDC28_1153</name>
</gene>
<dbReference type="STRING" id="584787.GCA_001247655_01321"/>
<name>A0A3N1NFY5_9GAMM</name>
<accession>A0A3N1NFY5</accession>
<evidence type="ECO:0000313" key="2">
    <source>
        <dbReference type="Proteomes" id="UP000268033"/>
    </source>
</evidence>
<dbReference type="EMBL" id="RJUL01000015">
    <property type="protein sequence ID" value="ROQ18814.1"/>
    <property type="molecule type" value="Genomic_DNA"/>
</dbReference>
<protein>
    <submittedName>
        <fullName evidence="1">Uncharacterized protein</fullName>
    </submittedName>
</protein>
<organism evidence="1 2">
    <name type="scientific">Gallaecimonas pentaromativorans</name>
    <dbReference type="NCBI Taxonomy" id="584787"/>
    <lineage>
        <taxon>Bacteria</taxon>
        <taxon>Pseudomonadati</taxon>
        <taxon>Pseudomonadota</taxon>
        <taxon>Gammaproteobacteria</taxon>
        <taxon>Enterobacterales</taxon>
        <taxon>Gallaecimonadaceae</taxon>
        <taxon>Gallaecimonas</taxon>
    </lineage>
</organism>
<dbReference type="RefSeq" id="WP_123422691.1">
    <property type="nucleotide sequence ID" value="NZ_JBLXEP010000008.1"/>
</dbReference>
<proteinExistence type="predicted"/>
<comment type="caution">
    <text evidence="1">The sequence shown here is derived from an EMBL/GenBank/DDBJ whole genome shotgun (WGS) entry which is preliminary data.</text>
</comment>
<evidence type="ECO:0000313" key="1">
    <source>
        <dbReference type="EMBL" id="ROQ18814.1"/>
    </source>
</evidence>
<dbReference type="AlphaFoldDB" id="A0A3N1NFY5"/>
<dbReference type="Proteomes" id="UP000268033">
    <property type="component" value="Unassembled WGS sequence"/>
</dbReference>
<keyword evidence="2" id="KW-1185">Reference proteome</keyword>